<dbReference type="eggNOG" id="COG0788">
    <property type="taxonomic scope" value="Bacteria"/>
</dbReference>
<dbReference type="UniPathway" id="UPA00074">
    <property type="reaction ID" value="UER00170"/>
</dbReference>
<reference evidence="6 7" key="1">
    <citation type="submission" date="2011-05" db="EMBL/GenBank/DDBJ databases">
        <title>Whole genome sequence of Microlunatus phosphovorus NM-1.</title>
        <authorList>
            <person name="Hosoyama A."/>
            <person name="Sasaki K."/>
            <person name="Harada T."/>
            <person name="Igarashi R."/>
            <person name="Kawakoshi A."/>
            <person name="Sasagawa M."/>
            <person name="Fukada J."/>
            <person name="Nakamura S."/>
            <person name="Katano Y."/>
            <person name="Hanada S."/>
            <person name="Kamagata Y."/>
            <person name="Nakamura N."/>
            <person name="Yamazaki S."/>
            <person name="Fujita N."/>
        </authorList>
    </citation>
    <scope>NUCLEOTIDE SEQUENCE [LARGE SCALE GENOMIC DNA]</scope>
    <source>
        <strain evidence="7">ATCC 700054 / DSM 10555 / JCM 9379 / NBRC 101784 / NCIMB 13414 / VKM Ac-1990 / NM-1</strain>
    </source>
</reference>
<dbReference type="PROSITE" id="PS51671">
    <property type="entry name" value="ACT"/>
    <property type="match status" value="1"/>
</dbReference>
<evidence type="ECO:0000256" key="2">
    <source>
        <dbReference type="ARBA" id="ARBA00022801"/>
    </source>
</evidence>
<dbReference type="EMBL" id="AP012204">
    <property type="protein sequence ID" value="BAK33463.1"/>
    <property type="molecule type" value="Genomic_DNA"/>
</dbReference>
<dbReference type="PANTHER" id="PTHR42706">
    <property type="entry name" value="FORMYLTETRAHYDROFOLATE DEFORMYLASE"/>
    <property type="match status" value="1"/>
</dbReference>
<comment type="similarity">
    <text evidence="3">Belongs to the PurU family.</text>
</comment>
<dbReference type="GO" id="GO:0006189">
    <property type="term" value="P:'de novo' IMP biosynthetic process"/>
    <property type="evidence" value="ECO:0007669"/>
    <property type="project" value="UniProtKB-UniRule"/>
</dbReference>
<dbReference type="InterPro" id="IPR004810">
    <property type="entry name" value="PurU"/>
</dbReference>
<dbReference type="InterPro" id="IPR036477">
    <property type="entry name" value="Formyl_transf_N_sf"/>
</dbReference>
<evidence type="ECO:0000256" key="3">
    <source>
        <dbReference type="HAMAP-Rule" id="MF_01927"/>
    </source>
</evidence>
<evidence type="ECO:0000313" key="7">
    <source>
        <dbReference type="Proteomes" id="UP000007947"/>
    </source>
</evidence>
<dbReference type="EC" id="3.5.1.10" evidence="3 4"/>
<dbReference type="GO" id="GO:0008864">
    <property type="term" value="F:formyltetrahydrofolate deformylase activity"/>
    <property type="evidence" value="ECO:0007669"/>
    <property type="project" value="UniProtKB-UniRule"/>
</dbReference>
<evidence type="ECO:0000256" key="1">
    <source>
        <dbReference type="ARBA" id="ARBA00022563"/>
    </source>
</evidence>
<organism evidence="6 7">
    <name type="scientific">Microlunatus phosphovorus (strain ATCC 700054 / DSM 10555 / JCM 9379 / NBRC 101784 / NCIMB 13414 / VKM Ac-1990 / NM-1)</name>
    <dbReference type="NCBI Taxonomy" id="1032480"/>
    <lineage>
        <taxon>Bacteria</taxon>
        <taxon>Bacillati</taxon>
        <taxon>Actinomycetota</taxon>
        <taxon>Actinomycetes</taxon>
        <taxon>Propionibacteriales</taxon>
        <taxon>Propionibacteriaceae</taxon>
        <taxon>Microlunatus</taxon>
    </lineage>
</organism>
<dbReference type="CDD" id="cd04875">
    <property type="entry name" value="ACT_F4HF-DF"/>
    <property type="match status" value="1"/>
</dbReference>
<dbReference type="Pfam" id="PF00551">
    <property type="entry name" value="Formyl_trans_N"/>
    <property type="match status" value="1"/>
</dbReference>
<dbReference type="PIRSF" id="PIRSF036480">
    <property type="entry name" value="FormyFH4_hydr"/>
    <property type="match status" value="1"/>
</dbReference>
<dbReference type="InterPro" id="IPR044074">
    <property type="entry name" value="PurU_ACT"/>
</dbReference>
<evidence type="ECO:0000313" key="6">
    <source>
        <dbReference type="EMBL" id="BAK33463.1"/>
    </source>
</evidence>
<evidence type="ECO:0000256" key="4">
    <source>
        <dbReference type="NCBIfam" id="TIGR00655"/>
    </source>
</evidence>
<evidence type="ECO:0000259" key="5">
    <source>
        <dbReference type="PROSITE" id="PS51671"/>
    </source>
</evidence>
<dbReference type="CDD" id="cd08648">
    <property type="entry name" value="FMT_core_Formyl-FH4-Hydrolase_C"/>
    <property type="match status" value="1"/>
</dbReference>
<dbReference type="HOGENOM" id="CLU_038395_3_0_11"/>
<dbReference type="PRINTS" id="PR01575">
    <property type="entry name" value="FFH4HYDRLASE"/>
</dbReference>
<dbReference type="AlphaFoldDB" id="F5XJW7"/>
<dbReference type="RefSeq" id="WP_013861352.1">
    <property type="nucleotide sequence ID" value="NC_015635.1"/>
</dbReference>
<dbReference type="PANTHER" id="PTHR42706:SF1">
    <property type="entry name" value="FORMYLTETRAHYDROFOLATE DEFORMYLASE 2, MITOCHONDRIAL"/>
    <property type="match status" value="1"/>
</dbReference>
<dbReference type="STRING" id="1032480.MLP_04490"/>
<comment type="pathway">
    <text evidence="3">Purine metabolism; IMP biosynthesis via de novo pathway; formate from 10-formyl-5,6,7,8-tetrahydrofolate: step 1/1.</text>
</comment>
<dbReference type="Gene3D" id="3.30.70.260">
    <property type="match status" value="1"/>
</dbReference>
<dbReference type="GO" id="GO:0006730">
    <property type="term" value="P:one-carbon metabolic process"/>
    <property type="evidence" value="ECO:0007669"/>
    <property type="project" value="UniProtKB-KW"/>
</dbReference>
<proteinExistence type="inferred from homology"/>
<feature type="active site" evidence="3">
    <location>
        <position position="231"/>
    </location>
</feature>
<dbReference type="OrthoDB" id="9806170at2"/>
<dbReference type="InterPro" id="IPR002912">
    <property type="entry name" value="ACT_dom"/>
</dbReference>
<comment type="function">
    <text evidence="3">Catalyzes the hydrolysis of 10-formyltetrahydrofolate (formyl-FH4) to formate and tetrahydrofolate (FH4).</text>
</comment>
<accession>F5XJW7</accession>
<dbReference type="InterPro" id="IPR045865">
    <property type="entry name" value="ACT-like_dom_sf"/>
</dbReference>
<dbReference type="InterPro" id="IPR041729">
    <property type="entry name" value="Formyl-FH4-Hydrolase_C"/>
</dbReference>
<dbReference type="NCBIfam" id="NF004684">
    <property type="entry name" value="PRK06027.1"/>
    <property type="match status" value="1"/>
</dbReference>
<gene>
    <name evidence="3 6" type="primary">purU</name>
    <name evidence="6" type="ordered locus">MLP_04490</name>
</gene>
<feature type="domain" description="ACT" evidence="5">
    <location>
        <begin position="10"/>
        <end position="92"/>
    </location>
</feature>
<dbReference type="Gene3D" id="3.40.50.170">
    <property type="entry name" value="Formyl transferase, N-terminal domain"/>
    <property type="match status" value="1"/>
</dbReference>
<dbReference type="Pfam" id="PF01842">
    <property type="entry name" value="ACT"/>
    <property type="match status" value="1"/>
</dbReference>
<dbReference type="NCBIfam" id="TIGR00655">
    <property type="entry name" value="PurU"/>
    <property type="match status" value="1"/>
</dbReference>
<keyword evidence="3" id="KW-0658">Purine biosynthesis</keyword>
<dbReference type="HAMAP" id="MF_01927">
    <property type="entry name" value="PurU"/>
    <property type="match status" value="1"/>
</dbReference>
<keyword evidence="2 3" id="KW-0378">Hydrolase</keyword>
<comment type="catalytic activity">
    <reaction evidence="3">
        <text>(6R)-10-formyltetrahydrofolate + H2O = (6S)-5,6,7,8-tetrahydrofolate + formate + H(+)</text>
        <dbReference type="Rhea" id="RHEA:19833"/>
        <dbReference type="ChEBI" id="CHEBI:15377"/>
        <dbReference type="ChEBI" id="CHEBI:15378"/>
        <dbReference type="ChEBI" id="CHEBI:15740"/>
        <dbReference type="ChEBI" id="CHEBI:57453"/>
        <dbReference type="ChEBI" id="CHEBI:195366"/>
        <dbReference type="EC" id="3.5.1.10"/>
    </reaction>
</comment>
<name>F5XJW7_MICPN</name>
<dbReference type="SUPFAM" id="SSF53328">
    <property type="entry name" value="Formyltransferase"/>
    <property type="match status" value="1"/>
</dbReference>
<dbReference type="InterPro" id="IPR002376">
    <property type="entry name" value="Formyl_transf_N"/>
</dbReference>
<dbReference type="Proteomes" id="UP000007947">
    <property type="component" value="Chromosome"/>
</dbReference>
<dbReference type="SUPFAM" id="SSF55021">
    <property type="entry name" value="ACT-like"/>
    <property type="match status" value="1"/>
</dbReference>
<keyword evidence="7" id="KW-1185">Reference proteome</keyword>
<protein>
    <recommendedName>
        <fullName evidence="3 4">Formyltetrahydrofolate deformylase</fullName>
        <ecNumber evidence="3 4">3.5.1.10</ecNumber>
    </recommendedName>
    <alternativeName>
        <fullName evidence="3">Formyl-FH(4) hydrolase</fullName>
    </alternativeName>
</protein>
<keyword evidence="1 3" id="KW-0554">One-carbon metabolism</keyword>
<dbReference type="KEGG" id="mph:MLP_04490"/>
<sequence>MSPDVVEEVILSLSCPDRPGIVHAVTGYIMERGGDIVDSQQFGDRASGRFFMRVHMRFAELADLGGLRESFTAVAERLAMEWSLTSVDHRPRVMLMVSRFGHCLNDLLFRWHSGQLHIDIPLIVSNHTDLEPLAKTYGIPFVHLPITRATKPEAEARLLSLIEENGVELVVLARYMQILSDDLCRQLAGRAINIHHSFLPGFKGAKPYHQAYERGVKLVGATAHYVTADLDEGPIIEQEVHRVSHALSADELVVAGRDAECIALARAVQWHAERRVLLNGSRTVIFR</sequence>